<dbReference type="AlphaFoldDB" id="A0A7J6WLE0"/>
<gene>
    <name evidence="2" type="ORF">FRX31_012222</name>
</gene>
<dbReference type="Proteomes" id="UP000554482">
    <property type="component" value="Unassembled WGS sequence"/>
</dbReference>
<name>A0A7J6WLE0_THATH</name>
<dbReference type="OrthoDB" id="1917541at2759"/>
<organism evidence="2 3">
    <name type="scientific">Thalictrum thalictroides</name>
    <name type="common">Rue-anemone</name>
    <name type="synonym">Anemone thalictroides</name>
    <dbReference type="NCBI Taxonomy" id="46969"/>
    <lineage>
        <taxon>Eukaryota</taxon>
        <taxon>Viridiplantae</taxon>
        <taxon>Streptophyta</taxon>
        <taxon>Embryophyta</taxon>
        <taxon>Tracheophyta</taxon>
        <taxon>Spermatophyta</taxon>
        <taxon>Magnoliopsida</taxon>
        <taxon>Ranunculales</taxon>
        <taxon>Ranunculaceae</taxon>
        <taxon>Thalictroideae</taxon>
        <taxon>Thalictrum</taxon>
    </lineage>
</organism>
<accession>A0A7J6WLE0</accession>
<keyword evidence="3" id="KW-1185">Reference proteome</keyword>
<evidence type="ECO:0000313" key="3">
    <source>
        <dbReference type="Proteomes" id="UP000554482"/>
    </source>
</evidence>
<evidence type="ECO:0000313" key="2">
    <source>
        <dbReference type="EMBL" id="KAF5198191.1"/>
    </source>
</evidence>
<proteinExistence type="predicted"/>
<comment type="caution">
    <text evidence="2">The sequence shown here is derived from an EMBL/GenBank/DDBJ whole genome shotgun (WGS) entry which is preliminary data.</text>
</comment>
<feature type="region of interest" description="Disordered" evidence="1">
    <location>
        <begin position="216"/>
        <end position="247"/>
    </location>
</feature>
<feature type="region of interest" description="Disordered" evidence="1">
    <location>
        <begin position="26"/>
        <end position="76"/>
    </location>
</feature>
<feature type="compositionally biased region" description="Polar residues" evidence="1">
    <location>
        <begin position="61"/>
        <end position="76"/>
    </location>
</feature>
<dbReference type="EMBL" id="JABWDY010013603">
    <property type="protein sequence ID" value="KAF5198191.1"/>
    <property type="molecule type" value="Genomic_DNA"/>
</dbReference>
<feature type="compositionally biased region" description="Low complexity" evidence="1">
    <location>
        <begin position="225"/>
        <end position="246"/>
    </location>
</feature>
<feature type="compositionally biased region" description="Basic residues" evidence="1">
    <location>
        <begin position="378"/>
        <end position="388"/>
    </location>
</feature>
<protein>
    <submittedName>
        <fullName evidence="2">B3 domain-containing transcription factor abi3</fullName>
    </submittedName>
</protein>
<feature type="compositionally biased region" description="Low complexity" evidence="1">
    <location>
        <begin position="48"/>
        <end position="60"/>
    </location>
</feature>
<evidence type="ECO:0000256" key="1">
    <source>
        <dbReference type="SAM" id="MobiDB-lite"/>
    </source>
</evidence>
<sequence>MWFQRDQDEDLNAFINYDDFPPLPDFPCKSSSSSSAPVMPNNNPNKPSSASSSSSSSSSSVTSWICNKDSQQDAPDQALLSTGSIEIPHHEGGAGQLASDDIWDPSTLFTCDGLEDIDFDKNQINEESEDQMVIQGSTNNENDGQQQEASEDLAMVFFEWLKSNKESISAEDLRNIKLKRSTIECAVKRLGGKKEGMKQLLKLILEWVQNHQLQKKQMKEGENYSSLPKQNPNLNPSPSLSLSPSPTDFDSNSYLVPSMPKWLPHQQPPPYIPDSTTVFPSMMMHGGYMGGEPAVYNTGISIPPTVSSTCFNNQQTWPLPPHGHNYSSSTTHYNDFPDQTSHVVPQLQHTPFGNPYPCQLYPTGEGLVRLESSATKESRKRRMARQKRLLGSPPKTTKKI</sequence>
<reference evidence="2 3" key="1">
    <citation type="submission" date="2020-06" db="EMBL/GenBank/DDBJ databases">
        <title>Transcriptomic and genomic resources for Thalictrum thalictroides and T. hernandezii: Facilitating candidate gene discovery in an emerging model plant lineage.</title>
        <authorList>
            <person name="Arias T."/>
            <person name="Riano-Pachon D.M."/>
            <person name="Di Stilio V.S."/>
        </authorList>
    </citation>
    <scope>NUCLEOTIDE SEQUENCE [LARGE SCALE GENOMIC DNA]</scope>
    <source>
        <strain evidence="3">cv. WT478/WT964</strain>
        <tissue evidence="2">Leaves</tissue>
    </source>
</reference>
<feature type="region of interest" description="Disordered" evidence="1">
    <location>
        <begin position="373"/>
        <end position="400"/>
    </location>
</feature>